<evidence type="ECO:0000256" key="6">
    <source>
        <dbReference type="RuleBase" id="RU003983"/>
    </source>
</evidence>
<organism evidence="9 10">
    <name type="scientific">Candidatus Cytomitobacter indipagum</name>
    <dbReference type="NCBI Taxonomy" id="2601575"/>
    <lineage>
        <taxon>Bacteria</taxon>
        <taxon>Pseudomonadati</taxon>
        <taxon>Pseudomonadota</taxon>
        <taxon>Alphaproteobacteria</taxon>
        <taxon>Holosporales</taxon>
        <taxon>Holosporaceae</taxon>
        <taxon>Candidatus Cytomitobacter</taxon>
    </lineage>
</organism>
<dbReference type="AlphaFoldDB" id="A0A5C0UFU0"/>
<dbReference type="PANTHER" id="PTHR22726">
    <property type="entry name" value="METALLOENDOPEPTIDASE OMA1"/>
    <property type="match status" value="1"/>
</dbReference>
<dbReference type="InterPro" id="IPR051156">
    <property type="entry name" value="Mito/Outer_Membr_Metalloprot"/>
</dbReference>
<evidence type="ECO:0000313" key="10">
    <source>
        <dbReference type="Proteomes" id="UP000325155"/>
    </source>
</evidence>
<dbReference type="EMBL" id="CP043315">
    <property type="protein sequence ID" value="QEK38122.1"/>
    <property type="molecule type" value="Genomic_DNA"/>
</dbReference>
<keyword evidence="1 6" id="KW-0645">Protease</keyword>
<keyword evidence="10" id="KW-1185">Reference proteome</keyword>
<keyword evidence="7" id="KW-0732">Signal</keyword>
<feature type="signal peptide" evidence="7">
    <location>
        <begin position="1"/>
        <end position="19"/>
    </location>
</feature>
<comment type="cofactor">
    <cofactor evidence="6">
        <name>Zn(2+)</name>
        <dbReference type="ChEBI" id="CHEBI:29105"/>
    </cofactor>
    <text evidence="6">Binds 1 zinc ion per subunit.</text>
</comment>
<evidence type="ECO:0000256" key="2">
    <source>
        <dbReference type="ARBA" id="ARBA00022723"/>
    </source>
</evidence>
<gene>
    <name evidence="9" type="ORF">FZC35_01910</name>
</gene>
<dbReference type="PANTHER" id="PTHR22726:SF1">
    <property type="entry name" value="METALLOENDOPEPTIDASE OMA1, MITOCHONDRIAL"/>
    <property type="match status" value="1"/>
</dbReference>
<protein>
    <submittedName>
        <fullName evidence="9">M48 family metalloprotease</fullName>
    </submittedName>
</protein>
<dbReference type="Proteomes" id="UP000325155">
    <property type="component" value="Chromosome"/>
</dbReference>
<dbReference type="OrthoDB" id="9814887at2"/>
<evidence type="ECO:0000259" key="8">
    <source>
        <dbReference type="Pfam" id="PF01435"/>
    </source>
</evidence>
<evidence type="ECO:0000256" key="1">
    <source>
        <dbReference type="ARBA" id="ARBA00022670"/>
    </source>
</evidence>
<accession>A0A5C0UFU0</accession>
<dbReference type="Gene3D" id="3.30.2010.10">
    <property type="entry name" value="Metalloproteases ('zincins'), catalytic domain"/>
    <property type="match status" value="1"/>
</dbReference>
<proteinExistence type="inferred from homology"/>
<keyword evidence="4 6" id="KW-0862">Zinc</keyword>
<name>A0A5C0UFU0_9PROT</name>
<feature type="domain" description="Peptidase M48" evidence="8">
    <location>
        <begin position="37"/>
        <end position="198"/>
    </location>
</feature>
<dbReference type="InterPro" id="IPR001915">
    <property type="entry name" value="Peptidase_M48"/>
</dbReference>
<evidence type="ECO:0000313" key="9">
    <source>
        <dbReference type="EMBL" id="QEK38122.1"/>
    </source>
</evidence>
<dbReference type="RefSeq" id="WP_148980969.1">
    <property type="nucleotide sequence ID" value="NZ_CP043315.1"/>
</dbReference>
<keyword evidence="2" id="KW-0479">Metal-binding</keyword>
<dbReference type="KEGG" id="cip:FZC35_01910"/>
<dbReference type="PROSITE" id="PS51257">
    <property type="entry name" value="PROKAR_LIPOPROTEIN"/>
    <property type="match status" value="1"/>
</dbReference>
<evidence type="ECO:0000256" key="3">
    <source>
        <dbReference type="ARBA" id="ARBA00022801"/>
    </source>
</evidence>
<feature type="chain" id="PRO_5022860358" evidence="7">
    <location>
        <begin position="20"/>
        <end position="402"/>
    </location>
</feature>
<evidence type="ECO:0000256" key="7">
    <source>
        <dbReference type="SAM" id="SignalP"/>
    </source>
</evidence>
<reference evidence="9 10" key="1">
    <citation type="submission" date="2019-08" db="EMBL/GenBank/DDBJ databases">
        <title>Highly reduced genomes of protist endosymbionts show evolutionary convergence.</title>
        <authorList>
            <person name="George E."/>
            <person name="Husnik F."/>
            <person name="Tashyreva D."/>
            <person name="Prokopchuk G."/>
            <person name="Horak A."/>
            <person name="Kwong W.K."/>
            <person name="Lukes J."/>
            <person name="Keeling P.J."/>
        </authorList>
    </citation>
    <scope>NUCLEOTIDE SEQUENCE [LARGE SCALE GENOMIC DNA]</scope>
    <source>
        <strain evidence="9">1605</strain>
    </source>
</reference>
<comment type="similarity">
    <text evidence="6">Belongs to the peptidase M48 family.</text>
</comment>
<evidence type="ECO:0000256" key="4">
    <source>
        <dbReference type="ARBA" id="ARBA00022833"/>
    </source>
</evidence>
<keyword evidence="5 6" id="KW-0482">Metalloprotease</keyword>
<keyword evidence="3 6" id="KW-0378">Hydrolase</keyword>
<dbReference type="GO" id="GO:0004222">
    <property type="term" value="F:metalloendopeptidase activity"/>
    <property type="evidence" value="ECO:0007669"/>
    <property type="project" value="InterPro"/>
</dbReference>
<evidence type="ECO:0000256" key="5">
    <source>
        <dbReference type="ARBA" id="ARBA00023049"/>
    </source>
</evidence>
<dbReference type="Pfam" id="PF01435">
    <property type="entry name" value="Peptidase_M48"/>
    <property type="match status" value="1"/>
</dbReference>
<dbReference type="GO" id="GO:0046872">
    <property type="term" value="F:metal ion binding"/>
    <property type="evidence" value="ECO:0007669"/>
    <property type="project" value="UniProtKB-KW"/>
</dbReference>
<dbReference type="GO" id="GO:0016020">
    <property type="term" value="C:membrane"/>
    <property type="evidence" value="ECO:0007669"/>
    <property type="project" value="TreeGrafter"/>
</dbReference>
<dbReference type="GO" id="GO:0051603">
    <property type="term" value="P:proteolysis involved in protein catabolic process"/>
    <property type="evidence" value="ECO:0007669"/>
    <property type="project" value="TreeGrafter"/>
</dbReference>
<sequence>MFKKFILFVGLFFSCCANASVVSDIEFDITVQNIIKSIDPKLKYELFIIKSNQENAFTTIDKNGNIIIAVYTGLIKSLSAEEFVGVLCHEIGHIHHKHVIKMMHLISKNKTTFNILGLLSLIPYINLIPMIILSAESNNLMIHSQQNEIEADIYCFNKLNQLKWPVEGIVNMFDRWSYGEKRCYFSSHPWSSSRKKMAEKFIVKSHKLPRNISSQYNQMQSRIKKELYEGGSLKYATSNDHESAWFNYLSYKYQINDQLKEDCIQYPALILKAKILAKQGKYEEAINIMDKVHSETKNMNALFQRIYWNLLFSTKISNKNLLEIQNYQKMNPNDSRALELFAYYYSKQNNRTAFLYYKAEYSLSNYNIKKAKYYINEIMKNKDKNKNSTFLLRAIELKKAIK</sequence>